<name>A0AAE3I8S4_9EURY</name>
<organism evidence="8 10">
    <name type="scientific">Halapricum hydrolyticum</name>
    <dbReference type="NCBI Taxonomy" id="2979991"/>
    <lineage>
        <taxon>Archaea</taxon>
        <taxon>Methanobacteriati</taxon>
        <taxon>Methanobacteriota</taxon>
        <taxon>Stenosarchaea group</taxon>
        <taxon>Halobacteria</taxon>
        <taxon>Halobacteriales</taxon>
        <taxon>Haloarculaceae</taxon>
        <taxon>Halapricum</taxon>
    </lineage>
</organism>
<feature type="binding site" evidence="3">
    <location>
        <position position="165"/>
    </location>
    <ligand>
        <name>Fe cation</name>
        <dbReference type="ChEBI" id="CHEBI:24875"/>
    </ligand>
</feature>
<dbReference type="RefSeq" id="WP_315907323.1">
    <property type="nucleotide sequence ID" value="NZ_JAOPKC010000001.1"/>
</dbReference>
<feature type="region of interest" description="Disordered" evidence="4">
    <location>
        <begin position="127"/>
        <end position="156"/>
    </location>
</feature>
<dbReference type="SUPFAM" id="SSF54631">
    <property type="entry name" value="CBS-domain pair"/>
    <property type="match status" value="1"/>
</dbReference>
<gene>
    <name evidence="8" type="ORF">OB914_02485</name>
    <name evidence="7" type="ORF">OB916_00535</name>
</gene>
<evidence type="ECO:0000256" key="3">
    <source>
        <dbReference type="PROSITE-ProRule" id="PRU01249"/>
    </source>
</evidence>
<dbReference type="InterPro" id="IPR051257">
    <property type="entry name" value="Diverse_CBS-Domain"/>
</dbReference>
<dbReference type="Pfam" id="PF00571">
    <property type="entry name" value="CBS"/>
    <property type="match status" value="2"/>
</dbReference>
<comment type="caution">
    <text evidence="8">The sequence shown here is derived from an EMBL/GenBank/DDBJ whole genome shotgun (WGS) entry which is preliminary data.</text>
</comment>
<reference evidence="8" key="1">
    <citation type="submission" date="2023-02" db="EMBL/GenBank/DDBJ databases">
        <title>Enrichment on poylsaccharides allowed isolation of novel metabolic and taxonomic groups of Haloarchaea.</title>
        <authorList>
            <person name="Sorokin D.Y."/>
            <person name="Elcheninov A.G."/>
            <person name="Khizhniak T.V."/>
            <person name="Kolganova T.V."/>
            <person name="Kublanov I.V."/>
        </authorList>
    </citation>
    <scope>NUCLEOTIDE SEQUENCE</scope>
    <source>
        <strain evidence="7 9">HArc-curdl5-1</strain>
        <strain evidence="8">HArc-curdl7</strain>
    </source>
</reference>
<dbReference type="EMBL" id="JAOPKD010000001">
    <property type="protein sequence ID" value="MCU4725841.1"/>
    <property type="molecule type" value="Genomic_DNA"/>
</dbReference>
<feature type="binding site" evidence="3">
    <location>
        <position position="181"/>
    </location>
    <ligand>
        <name>Zn(2+)</name>
        <dbReference type="ChEBI" id="CHEBI:29105"/>
    </ligand>
</feature>
<evidence type="ECO:0000313" key="10">
    <source>
        <dbReference type="Proteomes" id="UP001209746"/>
    </source>
</evidence>
<keyword evidence="1 2" id="KW-0129">CBS domain</keyword>
<dbReference type="InterPro" id="IPR044065">
    <property type="entry name" value="ACP_MB"/>
</dbReference>
<dbReference type="PANTHER" id="PTHR43080">
    <property type="entry name" value="CBS DOMAIN-CONTAINING PROTEIN CBSX3, MITOCHONDRIAL"/>
    <property type="match status" value="1"/>
</dbReference>
<dbReference type="CDD" id="cd02205">
    <property type="entry name" value="CBS_pair_SF"/>
    <property type="match status" value="1"/>
</dbReference>
<evidence type="ECO:0000259" key="6">
    <source>
        <dbReference type="PROSITE" id="PS51901"/>
    </source>
</evidence>
<dbReference type="PANTHER" id="PTHR43080:SF2">
    <property type="entry name" value="CBS DOMAIN-CONTAINING PROTEIN"/>
    <property type="match status" value="1"/>
</dbReference>
<evidence type="ECO:0000313" key="7">
    <source>
        <dbReference type="EMBL" id="MCU4716554.1"/>
    </source>
</evidence>
<evidence type="ECO:0000256" key="4">
    <source>
        <dbReference type="SAM" id="MobiDB-lite"/>
    </source>
</evidence>
<dbReference type="AlphaFoldDB" id="A0AAE3I8S4"/>
<evidence type="ECO:0000256" key="1">
    <source>
        <dbReference type="ARBA" id="ARBA00023122"/>
    </source>
</evidence>
<dbReference type="Proteomes" id="UP001208186">
    <property type="component" value="Unassembled WGS sequence"/>
</dbReference>
<dbReference type="GO" id="GO:0046872">
    <property type="term" value="F:metal ion binding"/>
    <property type="evidence" value="ECO:0007669"/>
    <property type="project" value="UniProtKB-KW"/>
</dbReference>
<feature type="domain" description="CBS" evidence="5">
    <location>
        <begin position="74"/>
        <end position="131"/>
    </location>
</feature>
<feature type="domain" description="ACP-type MB" evidence="6">
    <location>
        <begin position="157"/>
        <end position="187"/>
    </location>
</feature>
<evidence type="ECO:0000313" key="8">
    <source>
        <dbReference type="EMBL" id="MCU4725841.1"/>
    </source>
</evidence>
<proteinExistence type="predicted"/>
<feature type="binding site" evidence="3">
    <location>
        <position position="162"/>
    </location>
    <ligand>
        <name>Zn(2+)</name>
        <dbReference type="ChEBI" id="CHEBI:29105"/>
    </ligand>
</feature>
<keyword evidence="9" id="KW-1185">Reference proteome</keyword>
<keyword evidence="3" id="KW-0479">Metal-binding</keyword>
<dbReference type="SMART" id="SM00116">
    <property type="entry name" value="CBS"/>
    <property type="match status" value="2"/>
</dbReference>
<dbReference type="InterPro" id="IPR000644">
    <property type="entry name" value="CBS_dom"/>
</dbReference>
<dbReference type="Proteomes" id="UP001209746">
    <property type="component" value="Unassembled WGS sequence"/>
</dbReference>
<feature type="binding site" evidence="3">
    <location>
        <position position="184"/>
    </location>
    <ligand>
        <name>Fe cation</name>
        <dbReference type="ChEBI" id="CHEBI:24875"/>
    </ligand>
</feature>
<feature type="binding site" evidence="3">
    <location>
        <position position="181"/>
    </location>
    <ligand>
        <name>Fe cation</name>
        <dbReference type="ChEBI" id="CHEBI:24875"/>
    </ligand>
</feature>
<sequence>MNGDVTVQEAMTRDFVGVSGSDSIRDTAQLLLEEDTPGAVVLKGQEPIGIVTAGDALSWLVRGGSADASVTECMTDTVPEVAPEQPIEAAVDELFAQSATLLVVTDNGGKPLGVLTQRDVIAATTFTPTDTATDQEVEPARLESEPQAPADADGGYSEQGICERCGALTSDLVSFNGQLLCPDCREV</sequence>
<evidence type="ECO:0000256" key="2">
    <source>
        <dbReference type="PROSITE-ProRule" id="PRU00703"/>
    </source>
</evidence>
<dbReference type="InterPro" id="IPR046342">
    <property type="entry name" value="CBS_dom_sf"/>
</dbReference>
<feature type="binding site" evidence="3">
    <location>
        <position position="162"/>
    </location>
    <ligand>
        <name>Fe cation</name>
        <dbReference type="ChEBI" id="CHEBI:24875"/>
    </ligand>
</feature>
<feature type="binding site" evidence="3">
    <location>
        <position position="184"/>
    </location>
    <ligand>
        <name>Zn(2+)</name>
        <dbReference type="ChEBI" id="CHEBI:29105"/>
    </ligand>
</feature>
<feature type="binding site" evidence="3">
    <location>
        <position position="165"/>
    </location>
    <ligand>
        <name>Zn(2+)</name>
        <dbReference type="ChEBI" id="CHEBI:29105"/>
    </ligand>
</feature>
<dbReference type="EMBL" id="JAOPKC010000001">
    <property type="protein sequence ID" value="MCU4716554.1"/>
    <property type="molecule type" value="Genomic_DNA"/>
</dbReference>
<keyword evidence="3" id="KW-0862">Zinc</keyword>
<feature type="domain" description="CBS" evidence="5">
    <location>
        <begin position="11"/>
        <end position="69"/>
    </location>
</feature>
<protein>
    <submittedName>
        <fullName evidence="8">CBS domain-containing protein</fullName>
    </submittedName>
</protein>
<dbReference type="Gene3D" id="3.10.580.10">
    <property type="entry name" value="CBS-domain"/>
    <property type="match status" value="1"/>
</dbReference>
<evidence type="ECO:0000259" key="5">
    <source>
        <dbReference type="PROSITE" id="PS51371"/>
    </source>
</evidence>
<accession>A0AAE3I8S4</accession>
<evidence type="ECO:0000313" key="9">
    <source>
        <dbReference type="Proteomes" id="UP001208186"/>
    </source>
</evidence>
<keyword evidence="3" id="KW-0408">Iron</keyword>
<dbReference type="PROSITE" id="PS51901">
    <property type="entry name" value="ACP_MB"/>
    <property type="match status" value="1"/>
</dbReference>
<dbReference type="PROSITE" id="PS51371">
    <property type="entry name" value="CBS"/>
    <property type="match status" value="2"/>
</dbReference>